<dbReference type="RefSeq" id="WP_163668929.1">
    <property type="nucleotide sequence ID" value="NZ_QZCE01000002.1"/>
</dbReference>
<dbReference type="AlphaFoldDB" id="A0A6M0SF42"/>
<protein>
    <submittedName>
        <fullName evidence="3">Uncharacterized protein</fullName>
    </submittedName>
</protein>
<dbReference type="SUPFAM" id="SSF48452">
    <property type="entry name" value="TPR-like"/>
    <property type="match status" value="1"/>
</dbReference>
<proteinExistence type="predicted"/>
<feature type="chain" id="PRO_5026955359" evidence="2">
    <location>
        <begin position="37"/>
        <end position="316"/>
    </location>
</feature>
<evidence type="ECO:0000313" key="3">
    <source>
        <dbReference type="EMBL" id="NEZ66611.1"/>
    </source>
</evidence>
<sequence length="316" mass="34819">MTFRVLNFFNRPKRSLKFFGALMAATLTITTSPALAGDPFRAGDERNIGPHAEEAFEAFFKEGDYVGARAALELAKDSEAGEPLVHSMAASMAYLDEDWDKLEEEVALTRSTAETLLETDPLRGHIYSAVGIFMEGAHMMSTQGVARSTPAALAMLQQVFGHIGEAEKIDSTDPELNLVKGFMDLMLAVNLPFSNPEDAIERLSQYGNPSYLAYRGIALGYRDLGQMPDAMEAVEQALETAPENPELFYLKAQLHRRQEETDDSVAMFDKALEYAAQLPPSLTRKIYKEKCRTLGGSHETCGKEASDFVAELGKSE</sequence>
<keyword evidence="1" id="KW-0802">TPR repeat</keyword>
<accession>A0A6M0SF42</accession>
<dbReference type="SMART" id="SM00028">
    <property type="entry name" value="TPR"/>
    <property type="match status" value="2"/>
</dbReference>
<dbReference type="NCBIfam" id="NF041522">
    <property type="entry name" value="TPR_sll0314"/>
    <property type="match status" value="1"/>
</dbReference>
<keyword evidence="2" id="KW-0732">Signal</keyword>
<comment type="caution">
    <text evidence="3">The sequence shown here is derived from an EMBL/GenBank/DDBJ whole genome shotgun (WGS) entry which is preliminary data.</text>
</comment>
<name>A0A6M0SF42_9CYAN</name>
<organism evidence="3 4">
    <name type="scientific">Adonisia turfae CCMR0082</name>
    <dbReference type="NCBI Taxonomy" id="2304604"/>
    <lineage>
        <taxon>Bacteria</taxon>
        <taxon>Bacillati</taxon>
        <taxon>Cyanobacteriota</taxon>
        <taxon>Adonisia</taxon>
        <taxon>Adonisia turfae</taxon>
    </lineage>
</organism>
<reference evidence="3 4" key="1">
    <citation type="journal article" date="2020" name="Microb. Ecol.">
        <title>Ecogenomics of the Marine Benthic Filamentous Cyanobacterium Adonisia.</title>
        <authorList>
            <person name="Walter J.M."/>
            <person name="Coutinho F.H."/>
            <person name="Leomil L."/>
            <person name="Hargreaves P.I."/>
            <person name="Campeao M.E."/>
            <person name="Vieira V.V."/>
            <person name="Silva B.S."/>
            <person name="Fistarol G.O."/>
            <person name="Salomon P.S."/>
            <person name="Sawabe T."/>
            <person name="Mino S."/>
            <person name="Hosokawa M."/>
            <person name="Miyashita H."/>
            <person name="Maruyama F."/>
            <person name="van Verk M.C."/>
            <person name="Dutilh B.E."/>
            <person name="Thompson C.C."/>
            <person name="Thompson F.L."/>
        </authorList>
    </citation>
    <scope>NUCLEOTIDE SEQUENCE [LARGE SCALE GENOMIC DNA]</scope>
    <source>
        <strain evidence="3 4">CCMR0082</strain>
    </source>
</reference>
<evidence type="ECO:0000256" key="1">
    <source>
        <dbReference type="PROSITE-ProRule" id="PRU00339"/>
    </source>
</evidence>
<dbReference type="InterPro" id="IPR011990">
    <property type="entry name" value="TPR-like_helical_dom_sf"/>
</dbReference>
<evidence type="ECO:0000313" key="4">
    <source>
        <dbReference type="Proteomes" id="UP000473574"/>
    </source>
</evidence>
<feature type="signal peptide" evidence="2">
    <location>
        <begin position="1"/>
        <end position="36"/>
    </location>
</feature>
<dbReference type="InterPro" id="IPR019734">
    <property type="entry name" value="TPR_rpt"/>
</dbReference>
<evidence type="ECO:0000256" key="2">
    <source>
        <dbReference type="SAM" id="SignalP"/>
    </source>
</evidence>
<dbReference type="InterPro" id="IPR048173">
    <property type="entry name" value="Sll0314-like"/>
</dbReference>
<dbReference type="Gene3D" id="1.25.40.10">
    <property type="entry name" value="Tetratricopeptide repeat domain"/>
    <property type="match status" value="1"/>
</dbReference>
<gene>
    <name evidence="3" type="ORF">D0962_28265</name>
</gene>
<feature type="repeat" description="TPR" evidence="1">
    <location>
        <begin position="211"/>
        <end position="244"/>
    </location>
</feature>
<dbReference type="Proteomes" id="UP000473574">
    <property type="component" value="Unassembled WGS sequence"/>
</dbReference>
<dbReference type="PROSITE" id="PS50005">
    <property type="entry name" value="TPR"/>
    <property type="match status" value="1"/>
</dbReference>
<dbReference type="EMBL" id="QZCE01000002">
    <property type="protein sequence ID" value="NEZ66611.1"/>
    <property type="molecule type" value="Genomic_DNA"/>
</dbReference>